<sequence length="87" mass="9347">MPSPIIPKTGSLEIRMVEWPENTELELGSPDNRGIRDAVGVVGEIRVKGVGQVTGDGCLDMNIARVKKSTCHILIGPHNLVSKMGIN</sequence>
<comment type="caution">
    <text evidence="1">The sequence shown here is derived from an EMBL/GenBank/DDBJ whole genome shotgun (WGS) entry which is preliminary data.</text>
</comment>
<accession>A0A540N4A5</accession>
<name>A0A540N4A5_MALBA</name>
<dbReference type="Proteomes" id="UP000315295">
    <property type="component" value="Unassembled WGS sequence"/>
</dbReference>
<protein>
    <submittedName>
        <fullName evidence="1">Uncharacterized protein</fullName>
    </submittedName>
</protein>
<dbReference type="EMBL" id="VIEB01000114">
    <property type="protein sequence ID" value="TQE05881.1"/>
    <property type="molecule type" value="Genomic_DNA"/>
</dbReference>
<evidence type="ECO:0000313" key="2">
    <source>
        <dbReference type="Proteomes" id="UP000315295"/>
    </source>
</evidence>
<organism evidence="1 2">
    <name type="scientific">Malus baccata</name>
    <name type="common">Siberian crab apple</name>
    <name type="synonym">Pyrus baccata</name>
    <dbReference type="NCBI Taxonomy" id="106549"/>
    <lineage>
        <taxon>Eukaryota</taxon>
        <taxon>Viridiplantae</taxon>
        <taxon>Streptophyta</taxon>
        <taxon>Embryophyta</taxon>
        <taxon>Tracheophyta</taxon>
        <taxon>Spermatophyta</taxon>
        <taxon>Magnoliopsida</taxon>
        <taxon>eudicotyledons</taxon>
        <taxon>Gunneridae</taxon>
        <taxon>Pentapetalae</taxon>
        <taxon>rosids</taxon>
        <taxon>fabids</taxon>
        <taxon>Rosales</taxon>
        <taxon>Rosaceae</taxon>
        <taxon>Amygdaloideae</taxon>
        <taxon>Maleae</taxon>
        <taxon>Malus</taxon>
    </lineage>
</organism>
<dbReference type="AlphaFoldDB" id="A0A540N4A5"/>
<gene>
    <name evidence="1" type="ORF">C1H46_008564</name>
</gene>
<reference evidence="1 2" key="1">
    <citation type="journal article" date="2019" name="G3 (Bethesda)">
        <title>Sequencing of a Wild Apple (Malus baccata) Genome Unravels the Differences Between Cultivated and Wild Apple Species Regarding Disease Resistance and Cold Tolerance.</title>
        <authorList>
            <person name="Chen X."/>
        </authorList>
    </citation>
    <scope>NUCLEOTIDE SEQUENCE [LARGE SCALE GENOMIC DNA]</scope>
    <source>
        <strain evidence="2">cv. Shandingzi</strain>
        <tissue evidence="1">Leaves</tissue>
    </source>
</reference>
<evidence type="ECO:0000313" key="1">
    <source>
        <dbReference type="EMBL" id="TQE05881.1"/>
    </source>
</evidence>
<keyword evidence="2" id="KW-1185">Reference proteome</keyword>
<proteinExistence type="predicted"/>